<evidence type="ECO:0000313" key="2">
    <source>
        <dbReference type="EMBL" id="GAC98715.1"/>
    </source>
</evidence>
<accession>R9PKS3</accession>
<dbReference type="EMBL" id="DF238821">
    <property type="protein sequence ID" value="GAC98715.1"/>
    <property type="molecule type" value="Genomic_DNA"/>
</dbReference>
<dbReference type="eggNOG" id="ENOG502RDVN">
    <property type="taxonomic scope" value="Eukaryota"/>
</dbReference>
<gene>
    <name evidence="2" type="ORF">PHSY_006309</name>
</gene>
<dbReference type="GeneID" id="24111581"/>
<feature type="region of interest" description="Disordered" evidence="1">
    <location>
        <begin position="300"/>
        <end position="325"/>
    </location>
</feature>
<proteinExistence type="predicted"/>
<name>R9PKS3_PSEHS</name>
<sequence length="455" mass="50763">MSTLDGAVPLGLGITKLRLWDEIHRVHYESMHTITQSSGHWTDYTPRVDSGASQGDSVSEHLSVPIKPSRQPHIQPHRPASETRYPRTKRRKTEHRSEDPSRVVDLCSASNEADPFGILLPPPPPKPGPSLRKPPPLVSRIKAKARRANRKQQKGEHRRRLFLSHLIQLIRLTSQHHISKPTPPTTLNDVRLGTKLPQHTTLQAVSSFPECLGVDLESFVETVFDTDVQSSEITDPSDIEDEESAKVTRMEIELRKKIGGEDVRVPRGVFRWMVARDFAERWPERVTHVKRNPWPGLEDVWGSPSRGGGELGAKRREEPVRWQSGPRSRFIRRTERDDSGQKTTTVKVAEGDHHVDGLAGLAGTQESSTSSAQDYRARFDAMVGSARYPGPSTMDTIIVAKPTEVSHVSKRLFDSVGHFPVSFDASFNTWDSSSANACSQEATLPSTTVGVPIRL</sequence>
<dbReference type="AlphaFoldDB" id="R9PKS3"/>
<evidence type="ECO:0000256" key="1">
    <source>
        <dbReference type="SAM" id="MobiDB-lite"/>
    </source>
</evidence>
<keyword evidence="3" id="KW-1185">Reference proteome</keyword>
<dbReference type="OrthoDB" id="2556014at2759"/>
<feature type="region of interest" description="Disordered" evidence="1">
    <location>
        <begin position="35"/>
        <end position="136"/>
    </location>
</feature>
<reference evidence="3" key="1">
    <citation type="journal article" date="2013" name="Genome Announc.">
        <title>Draft genome sequence of the basidiomycetous yeast-like fungus Pseudozyma hubeiensis SY62, which produces an abundant amount of the biosurfactant mannosylerythritol lipids.</title>
        <authorList>
            <person name="Konishi M."/>
            <person name="Hatada Y."/>
            <person name="Horiuchi J."/>
        </authorList>
    </citation>
    <scope>NUCLEOTIDE SEQUENCE [LARGE SCALE GENOMIC DNA]</scope>
    <source>
        <strain evidence="3">SY62</strain>
    </source>
</reference>
<feature type="compositionally biased region" description="Pro residues" evidence="1">
    <location>
        <begin position="120"/>
        <end position="136"/>
    </location>
</feature>
<evidence type="ECO:0000313" key="3">
    <source>
        <dbReference type="Proteomes" id="UP000014071"/>
    </source>
</evidence>
<dbReference type="HOGENOM" id="CLU_048467_0_0_1"/>
<protein>
    <submittedName>
        <fullName evidence="2">Acetolactate synthase</fullName>
    </submittedName>
</protein>
<organism evidence="2 3">
    <name type="scientific">Pseudozyma hubeiensis (strain SY62)</name>
    <name type="common">Yeast</name>
    <dbReference type="NCBI Taxonomy" id="1305764"/>
    <lineage>
        <taxon>Eukaryota</taxon>
        <taxon>Fungi</taxon>
        <taxon>Dikarya</taxon>
        <taxon>Basidiomycota</taxon>
        <taxon>Ustilaginomycotina</taxon>
        <taxon>Ustilaginomycetes</taxon>
        <taxon>Ustilaginales</taxon>
        <taxon>Ustilaginaceae</taxon>
        <taxon>Pseudozyma</taxon>
    </lineage>
</organism>
<dbReference type="Proteomes" id="UP000014071">
    <property type="component" value="Unassembled WGS sequence"/>
</dbReference>
<dbReference type="RefSeq" id="XP_012192302.1">
    <property type="nucleotide sequence ID" value="XM_012336912.1"/>
</dbReference>